<dbReference type="RefSeq" id="WP_002599768.1">
    <property type="nucleotide sequence ID" value="NZ_KB850960.1"/>
</dbReference>
<dbReference type="Pfam" id="PF17288">
    <property type="entry name" value="Terminase_3C"/>
    <property type="match status" value="1"/>
</dbReference>
<reference evidence="3 4" key="1">
    <citation type="submission" date="2013-01" db="EMBL/GenBank/DDBJ databases">
        <title>The Genome Sequence of Clostridium colicanis 209318.</title>
        <authorList>
            <consortium name="The Broad Institute Genome Sequencing Platform"/>
            <person name="Earl A."/>
            <person name="Ward D."/>
            <person name="Feldgarden M."/>
            <person name="Gevers D."/>
            <person name="Courvalin P."/>
            <person name="Lambert T."/>
            <person name="Walker B."/>
            <person name="Young S.K."/>
            <person name="Zeng Q."/>
            <person name="Gargeya S."/>
            <person name="Fitzgerald M."/>
            <person name="Haas B."/>
            <person name="Abouelleil A."/>
            <person name="Alvarado L."/>
            <person name="Arachchi H.M."/>
            <person name="Berlin A.M."/>
            <person name="Chapman S.B."/>
            <person name="Dewar J."/>
            <person name="Goldberg J."/>
            <person name="Griggs A."/>
            <person name="Gujja S."/>
            <person name="Hansen M."/>
            <person name="Howarth C."/>
            <person name="Imamovic A."/>
            <person name="Larimer J."/>
            <person name="McCowan C."/>
            <person name="Murphy C."/>
            <person name="Neiman D."/>
            <person name="Pearson M."/>
            <person name="Priest M."/>
            <person name="Roberts A."/>
            <person name="Saif S."/>
            <person name="Shea T."/>
            <person name="Sisk P."/>
            <person name="Sykes S."/>
            <person name="Wortman J."/>
            <person name="Nusbaum C."/>
            <person name="Birren B."/>
        </authorList>
    </citation>
    <scope>NUCLEOTIDE SEQUENCE [LARGE SCALE GENOMIC DNA]</scope>
    <source>
        <strain evidence="3 4">209318</strain>
    </source>
</reference>
<dbReference type="InterPro" id="IPR035413">
    <property type="entry name" value="Terminase_L_C"/>
</dbReference>
<dbReference type="Proteomes" id="UP000013097">
    <property type="component" value="Unassembled WGS sequence"/>
</dbReference>
<protein>
    <submittedName>
        <fullName evidence="3">PBSX family phage terminase, large subunit</fullName>
    </submittedName>
</protein>
<organism evidence="3 4">
    <name type="scientific">Clostridium thermobutyricum</name>
    <dbReference type="NCBI Taxonomy" id="29372"/>
    <lineage>
        <taxon>Bacteria</taxon>
        <taxon>Bacillati</taxon>
        <taxon>Bacillota</taxon>
        <taxon>Clostridia</taxon>
        <taxon>Eubacteriales</taxon>
        <taxon>Clostridiaceae</taxon>
        <taxon>Clostridium</taxon>
    </lineage>
</organism>
<dbReference type="InterPro" id="IPR035412">
    <property type="entry name" value="Terminase_L_N"/>
</dbReference>
<dbReference type="NCBIfam" id="TIGR01547">
    <property type="entry name" value="phage_term_2"/>
    <property type="match status" value="1"/>
</dbReference>
<evidence type="ECO:0000313" key="3">
    <source>
        <dbReference type="EMBL" id="ENY98770.1"/>
    </source>
</evidence>
<comment type="caution">
    <text evidence="3">The sequence shown here is derived from an EMBL/GenBank/DDBJ whole genome shotgun (WGS) entry which is preliminary data.</text>
</comment>
<gene>
    <name evidence="3" type="ORF">HMPREF1092_03328</name>
</gene>
<dbReference type="Gene3D" id="3.30.420.280">
    <property type="match status" value="1"/>
</dbReference>
<evidence type="ECO:0000259" key="2">
    <source>
        <dbReference type="Pfam" id="PF17288"/>
    </source>
</evidence>
<dbReference type="EMBL" id="AGYT01000026">
    <property type="protein sequence ID" value="ENY98770.1"/>
    <property type="molecule type" value="Genomic_DNA"/>
</dbReference>
<proteinExistence type="predicted"/>
<evidence type="ECO:0000259" key="1">
    <source>
        <dbReference type="Pfam" id="PF04466"/>
    </source>
</evidence>
<name>N9W6Y5_9CLOT</name>
<dbReference type="eggNOG" id="COG1783">
    <property type="taxonomic scope" value="Bacteria"/>
</dbReference>
<dbReference type="InterPro" id="IPR052380">
    <property type="entry name" value="Viral_DNA_packaging_terminase"/>
</dbReference>
<dbReference type="HOGENOM" id="CLU_035697_3_0_9"/>
<dbReference type="AlphaFoldDB" id="N9W6Y5"/>
<dbReference type="PATRIC" id="fig|999411.4.peg.3241"/>
<feature type="domain" description="Phage terminase large subunit C-terminal" evidence="2">
    <location>
        <begin position="258"/>
        <end position="400"/>
    </location>
</feature>
<dbReference type="SUPFAM" id="SSF52540">
    <property type="entry name" value="P-loop containing nucleoside triphosphate hydrolases"/>
    <property type="match status" value="1"/>
</dbReference>
<accession>N9W6Y5</accession>
<dbReference type="InterPro" id="IPR006437">
    <property type="entry name" value="Phage_terminase_lsu"/>
</dbReference>
<dbReference type="PANTHER" id="PTHR39184:SF1">
    <property type="entry name" value="PBSX PHAGE TERMINASE LARGE SUBUNIT"/>
    <property type="match status" value="1"/>
</dbReference>
<dbReference type="Gene3D" id="3.40.50.300">
    <property type="entry name" value="P-loop containing nucleotide triphosphate hydrolases"/>
    <property type="match status" value="1"/>
</dbReference>
<keyword evidence="4" id="KW-1185">Reference proteome</keyword>
<dbReference type="Pfam" id="PF04466">
    <property type="entry name" value="Terminase_3"/>
    <property type="match status" value="1"/>
</dbReference>
<sequence>MALESFKISKKCFNKVYLKELENYSKRYNVFYGGAGSGKSHFVVQKLIFKYLKYSNRKCLVTRKVGNTLKDSIYALFKSVLGDWKIYDQCKINKTDMTIELPNGSSFIFKGLDDKERIKSIANIDDIIVEECTEIDADTFDQLDLRLRTRNPYLQIHVMFNPVSKANWVYGRWFEKGYNKKDTVVLHTTYKDNKFLPQSYINALLKMKENNPVYFKIYALGMFATLDKLVYTNWEEKQFDFREIIKTNKNVKAVFAIDFGYTNDPTAFVAALIDDVEKIIWVFDEFQQKGMTNKDIAEKVIEMGYKKERITCDSAEPKSIDELKVNGLDRVRPSIKGKDSILNGIQYIQQYKIYVLPKCIYILEELKNYTWIKDKTTGEYINKPIDKWNHGLDSLRYAVTTEAKSVSPVITLLDRRLLGI</sequence>
<feature type="domain" description="Phage terminase large subunit N-terminal" evidence="1">
    <location>
        <begin position="26"/>
        <end position="221"/>
    </location>
</feature>
<evidence type="ECO:0000313" key="4">
    <source>
        <dbReference type="Proteomes" id="UP000013097"/>
    </source>
</evidence>
<dbReference type="PANTHER" id="PTHR39184">
    <property type="match status" value="1"/>
</dbReference>
<dbReference type="InterPro" id="IPR027417">
    <property type="entry name" value="P-loop_NTPase"/>
</dbReference>